<name>A0A2Z4AK16_9BACT</name>
<proteinExistence type="predicted"/>
<sequence length="64" mass="6996">MGHQQLGTISSPLTPQKLNVLALDLTHQFLHSPPPVVSVQTQTNVSPYQAVGLQVDITQTFCNR</sequence>
<dbReference type="Proteomes" id="UP000247465">
    <property type="component" value="Chromosome"/>
</dbReference>
<dbReference type="KEGG" id="mtar:DF168_02014"/>
<dbReference type="AlphaFoldDB" id="A0A2Z4AK16"/>
<evidence type="ECO:0000313" key="2">
    <source>
        <dbReference type="Proteomes" id="UP000247465"/>
    </source>
</evidence>
<gene>
    <name evidence="1" type="ORF">DF168_02014</name>
</gene>
<evidence type="ECO:0000313" key="1">
    <source>
        <dbReference type="EMBL" id="AWT60794.1"/>
    </source>
</evidence>
<accession>A0A2Z4AK16</accession>
<reference evidence="1 2" key="1">
    <citation type="submission" date="2018-06" db="EMBL/GenBank/DDBJ databases">
        <title>Draft Genome Sequence of a Novel Marine Bacterium Related to the Verrucomicrobia.</title>
        <authorList>
            <person name="Vosseberg J."/>
            <person name="Martijn J."/>
            <person name="Ettema T.J.G."/>
        </authorList>
    </citation>
    <scope>NUCLEOTIDE SEQUENCE [LARGE SCALE GENOMIC DNA]</scope>
    <source>
        <strain evidence="1">TARA_B100001123</strain>
    </source>
</reference>
<organism evidence="1 2">
    <name type="scientific">Candidatus Moanibacter tarae</name>
    <dbReference type="NCBI Taxonomy" id="2200854"/>
    <lineage>
        <taxon>Bacteria</taxon>
        <taxon>Pseudomonadati</taxon>
        <taxon>Verrucomicrobiota</taxon>
        <taxon>Opitutia</taxon>
        <taxon>Puniceicoccales</taxon>
        <taxon>Puniceicoccales incertae sedis</taxon>
        <taxon>Candidatus Moanibacter</taxon>
    </lineage>
</organism>
<protein>
    <submittedName>
        <fullName evidence="1">Uncharacterized protein</fullName>
    </submittedName>
</protein>
<dbReference type="EMBL" id="CP029803">
    <property type="protein sequence ID" value="AWT60794.1"/>
    <property type="molecule type" value="Genomic_DNA"/>
</dbReference>